<accession>A0A135I8M3</accession>
<name>A0A135I8M3_9GAMM</name>
<dbReference type="SUPFAM" id="SSF54593">
    <property type="entry name" value="Glyoxalase/Bleomycin resistance protein/Dihydroxybiphenyl dioxygenase"/>
    <property type="match status" value="1"/>
</dbReference>
<dbReference type="CDD" id="cd07247">
    <property type="entry name" value="SgaA_N_like"/>
    <property type="match status" value="1"/>
</dbReference>
<dbReference type="InterPro" id="IPR004360">
    <property type="entry name" value="Glyas_Fos-R_dOase_dom"/>
</dbReference>
<dbReference type="PANTHER" id="PTHR33993">
    <property type="entry name" value="GLYOXALASE-RELATED"/>
    <property type="match status" value="1"/>
</dbReference>
<dbReference type="STRING" id="294935.ATN88_03785"/>
<evidence type="ECO:0000313" key="3">
    <source>
        <dbReference type="Proteomes" id="UP000070529"/>
    </source>
</evidence>
<dbReference type="RefSeq" id="WP_067417472.1">
    <property type="nucleotide sequence ID" value="NZ_LNTY01000034.1"/>
</dbReference>
<evidence type="ECO:0000313" key="2">
    <source>
        <dbReference type="EMBL" id="KXF81767.1"/>
    </source>
</evidence>
<evidence type="ECO:0000259" key="1">
    <source>
        <dbReference type="PROSITE" id="PS51819"/>
    </source>
</evidence>
<dbReference type="AlphaFoldDB" id="A0A135I8M3"/>
<dbReference type="InterPro" id="IPR029068">
    <property type="entry name" value="Glyas_Bleomycin-R_OHBP_Dase"/>
</dbReference>
<sequence>MNPVGWFEIAVADMERAIAFYEKTFNFTLQRHDMQGTDMAWFPVEKDVAYGATGTLIAGEGYVPGASSIMIYIGVESIDDVLARVPAEAIIEPKTDIGEFGIYAHILDSEGNKIGIHSH</sequence>
<dbReference type="Proteomes" id="UP000070529">
    <property type="component" value="Unassembled WGS sequence"/>
</dbReference>
<keyword evidence="3" id="KW-1185">Reference proteome</keyword>
<organism evidence="2 3">
    <name type="scientific">Enterovibrio coralii</name>
    <dbReference type="NCBI Taxonomy" id="294935"/>
    <lineage>
        <taxon>Bacteria</taxon>
        <taxon>Pseudomonadati</taxon>
        <taxon>Pseudomonadota</taxon>
        <taxon>Gammaproteobacteria</taxon>
        <taxon>Vibrionales</taxon>
        <taxon>Vibrionaceae</taxon>
        <taxon>Enterovibrio</taxon>
    </lineage>
</organism>
<dbReference type="PANTHER" id="PTHR33993:SF2">
    <property type="entry name" value="VOC DOMAIN-CONTAINING PROTEIN"/>
    <property type="match status" value="1"/>
</dbReference>
<dbReference type="OrthoDB" id="8776491at2"/>
<dbReference type="InterPro" id="IPR037523">
    <property type="entry name" value="VOC_core"/>
</dbReference>
<gene>
    <name evidence="2" type="ORF">ATN88_03785</name>
</gene>
<dbReference type="InterPro" id="IPR052164">
    <property type="entry name" value="Anthracycline_SecMetBiosynth"/>
</dbReference>
<dbReference type="Pfam" id="PF00903">
    <property type="entry name" value="Glyoxalase"/>
    <property type="match status" value="1"/>
</dbReference>
<dbReference type="EMBL" id="LNTY01000034">
    <property type="protein sequence ID" value="KXF81767.1"/>
    <property type="molecule type" value="Genomic_DNA"/>
</dbReference>
<proteinExistence type="predicted"/>
<protein>
    <submittedName>
        <fullName evidence="2">Glyoxalase</fullName>
    </submittedName>
</protein>
<dbReference type="PROSITE" id="PS51819">
    <property type="entry name" value="VOC"/>
    <property type="match status" value="1"/>
</dbReference>
<comment type="caution">
    <text evidence="2">The sequence shown here is derived from an EMBL/GenBank/DDBJ whole genome shotgun (WGS) entry which is preliminary data.</text>
</comment>
<reference evidence="2 3" key="1">
    <citation type="submission" date="2015-11" db="EMBL/GenBank/DDBJ databases">
        <title>Genomic Taxonomy of the Vibrionaceae.</title>
        <authorList>
            <person name="Gomez-Gil B."/>
            <person name="Enciso-Ibarra J."/>
        </authorList>
    </citation>
    <scope>NUCLEOTIDE SEQUENCE [LARGE SCALE GENOMIC DNA]</scope>
    <source>
        <strain evidence="2 3">CAIM 912</strain>
    </source>
</reference>
<feature type="domain" description="VOC" evidence="1">
    <location>
        <begin position="3"/>
        <end position="119"/>
    </location>
</feature>
<dbReference type="Gene3D" id="3.10.180.10">
    <property type="entry name" value="2,3-Dihydroxybiphenyl 1,2-Dioxygenase, domain 1"/>
    <property type="match status" value="1"/>
</dbReference>